<evidence type="ECO:0000256" key="12">
    <source>
        <dbReference type="ARBA" id="ARBA00049255"/>
    </source>
</evidence>
<dbReference type="InterPro" id="IPR010978">
    <property type="entry name" value="tRNA-bd_arm"/>
</dbReference>
<evidence type="ECO:0000256" key="3">
    <source>
        <dbReference type="ARBA" id="ARBA00011209"/>
    </source>
</evidence>
<dbReference type="InterPro" id="IPR004529">
    <property type="entry name" value="Phe-tRNA-synth_IIc_asu"/>
</dbReference>
<dbReference type="PROSITE" id="PS50862">
    <property type="entry name" value="AA_TRNA_LIGASE_II"/>
    <property type="match status" value="1"/>
</dbReference>
<evidence type="ECO:0000256" key="6">
    <source>
        <dbReference type="ARBA" id="ARBA00022723"/>
    </source>
</evidence>
<accession>R4YZB9</accession>
<dbReference type="HAMAP" id="MF_00281">
    <property type="entry name" value="Phe_tRNA_synth_alpha1"/>
    <property type="match status" value="1"/>
</dbReference>
<comment type="similarity">
    <text evidence="2 13">Belongs to the class-II aminoacyl-tRNA synthetase family. Phe-tRNA synthetase alpha subunit type 1 subfamily.</text>
</comment>
<evidence type="ECO:0000259" key="14">
    <source>
        <dbReference type="PROSITE" id="PS50862"/>
    </source>
</evidence>
<evidence type="ECO:0000256" key="2">
    <source>
        <dbReference type="ARBA" id="ARBA00010207"/>
    </source>
</evidence>
<dbReference type="EMBL" id="CANL01000022">
    <property type="protein sequence ID" value="CCM63760.1"/>
    <property type="molecule type" value="Genomic_DNA"/>
</dbReference>
<dbReference type="RefSeq" id="WP_012226834.1">
    <property type="nucleotide sequence ID" value="NZ_HG422565.1"/>
</dbReference>
<dbReference type="NCBIfam" id="TIGR00468">
    <property type="entry name" value="pheS"/>
    <property type="match status" value="1"/>
</dbReference>
<keyword evidence="16" id="KW-1185">Reference proteome</keyword>
<evidence type="ECO:0000256" key="13">
    <source>
        <dbReference type="HAMAP-Rule" id="MF_00281"/>
    </source>
</evidence>
<keyword evidence="5 13" id="KW-0436">Ligase</keyword>
<dbReference type="STRING" id="1229780.BN381_290128"/>
<evidence type="ECO:0000256" key="5">
    <source>
        <dbReference type="ARBA" id="ARBA00022598"/>
    </source>
</evidence>
<feature type="binding site" evidence="13">
    <location>
        <position position="268"/>
    </location>
    <ligand>
        <name>Mg(2+)</name>
        <dbReference type="ChEBI" id="CHEBI:18420"/>
        <note>shared with beta subunit</note>
    </ligand>
</feature>
<evidence type="ECO:0000256" key="7">
    <source>
        <dbReference type="ARBA" id="ARBA00022741"/>
    </source>
</evidence>
<dbReference type="GO" id="GO:0005524">
    <property type="term" value="F:ATP binding"/>
    <property type="evidence" value="ECO:0007669"/>
    <property type="project" value="UniProtKB-UniRule"/>
</dbReference>
<evidence type="ECO:0000313" key="16">
    <source>
        <dbReference type="Proteomes" id="UP000018291"/>
    </source>
</evidence>
<evidence type="ECO:0000256" key="4">
    <source>
        <dbReference type="ARBA" id="ARBA00022490"/>
    </source>
</evidence>
<dbReference type="Pfam" id="PF02912">
    <property type="entry name" value="Phe_tRNA-synt_N"/>
    <property type="match status" value="1"/>
</dbReference>
<dbReference type="SUPFAM" id="SSF46589">
    <property type="entry name" value="tRNA-binding arm"/>
    <property type="match status" value="1"/>
</dbReference>
<dbReference type="Gene3D" id="3.30.930.10">
    <property type="entry name" value="Bira Bifunctional Protein, Domain 2"/>
    <property type="match status" value="1"/>
</dbReference>
<dbReference type="GO" id="GO:0000049">
    <property type="term" value="F:tRNA binding"/>
    <property type="evidence" value="ECO:0007669"/>
    <property type="project" value="InterPro"/>
</dbReference>
<keyword evidence="4 13" id="KW-0963">Cytoplasm</keyword>
<comment type="subcellular location">
    <subcellularLocation>
        <location evidence="1 13">Cytoplasm</location>
    </subcellularLocation>
</comment>
<keyword evidence="11 13" id="KW-0030">Aminoacyl-tRNA synthetase</keyword>
<keyword evidence="8 13" id="KW-0067">ATP-binding</keyword>
<comment type="caution">
    <text evidence="15">The sequence shown here is derived from an EMBL/GenBank/DDBJ whole genome shotgun (WGS) entry which is preliminary data.</text>
</comment>
<dbReference type="Proteomes" id="UP000018291">
    <property type="component" value="Unassembled WGS sequence"/>
</dbReference>
<feature type="domain" description="Aminoacyl-transfer RNA synthetases class-II family profile" evidence="14">
    <location>
        <begin position="117"/>
        <end position="321"/>
    </location>
</feature>
<sequence length="342" mass="37899">MTDEASQDAATRIADTGRQVVAAAETLADLAVLETTLLGKKSELSLARRSLGSMEPDQRKEAGAAFNATREALGDAIEARRAELADAELRATLDAEALDLTRYVEPVERGHVHPVTATRERLEDIFVGLGFEVVEGPNLETDWFNFGALNIPAHHPARGMHDTFHLDVGEPGEYVLRTHTSPVQIRHMRAVTAHRGGPPIYAVMPGRVYRNERTDATHLAALHQLEGLVIDRQITLGHLEGTIDTFIRAYFGSEFETRFRPSYFPFTEPSAEVDMRVPGGEWLEIAGCGMVHPTVLRNGGIDPEEWSGFAFGFGIDRLAKMRHDVSDIREFVANDVRFLSQF</sequence>
<dbReference type="PANTHER" id="PTHR11538:SF41">
    <property type="entry name" value="PHENYLALANINE--TRNA LIGASE, MITOCHONDRIAL"/>
    <property type="match status" value="1"/>
</dbReference>
<protein>
    <recommendedName>
        <fullName evidence="13">Phenylalanine--tRNA ligase alpha subunit</fullName>
        <ecNumber evidence="13">6.1.1.20</ecNumber>
    </recommendedName>
    <alternativeName>
        <fullName evidence="13">Phenylalanyl-tRNA synthetase alpha subunit</fullName>
        <shortName evidence="13">PheRS</shortName>
    </alternativeName>
</protein>
<dbReference type="GO" id="GO:0000287">
    <property type="term" value="F:magnesium ion binding"/>
    <property type="evidence" value="ECO:0007669"/>
    <property type="project" value="UniProtKB-UniRule"/>
</dbReference>
<dbReference type="PANTHER" id="PTHR11538">
    <property type="entry name" value="PHENYLALANYL-TRNA SYNTHETASE"/>
    <property type="match status" value="1"/>
</dbReference>
<dbReference type="AlphaFoldDB" id="R4YZB9"/>
<proteinExistence type="inferred from homology"/>
<comment type="catalytic activity">
    <reaction evidence="12 13">
        <text>tRNA(Phe) + L-phenylalanine + ATP = L-phenylalanyl-tRNA(Phe) + AMP + diphosphate + H(+)</text>
        <dbReference type="Rhea" id="RHEA:19413"/>
        <dbReference type="Rhea" id="RHEA-COMP:9668"/>
        <dbReference type="Rhea" id="RHEA-COMP:9699"/>
        <dbReference type="ChEBI" id="CHEBI:15378"/>
        <dbReference type="ChEBI" id="CHEBI:30616"/>
        <dbReference type="ChEBI" id="CHEBI:33019"/>
        <dbReference type="ChEBI" id="CHEBI:58095"/>
        <dbReference type="ChEBI" id="CHEBI:78442"/>
        <dbReference type="ChEBI" id="CHEBI:78531"/>
        <dbReference type="ChEBI" id="CHEBI:456215"/>
        <dbReference type="EC" id="6.1.1.20"/>
    </reaction>
</comment>
<dbReference type="HOGENOM" id="CLU_025086_0_1_11"/>
<evidence type="ECO:0000256" key="10">
    <source>
        <dbReference type="ARBA" id="ARBA00022917"/>
    </source>
</evidence>
<comment type="cofactor">
    <cofactor evidence="13">
        <name>Mg(2+)</name>
        <dbReference type="ChEBI" id="CHEBI:18420"/>
    </cofactor>
    <text evidence="13">Binds 2 magnesium ions per tetramer.</text>
</comment>
<dbReference type="GO" id="GO:0004826">
    <property type="term" value="F:phenylalanine-tRNA ligase activity"/>
    <property type="evidence" value="ECO:0007669"/>
    <property type="project" value="UniProtKB-UniRule"/>
</dbReference>
<gene>
    <name evidence="13 15" type="primary">pheS</name>
    <name evidence="15" type="ORF">BN381_290128</name>
</gene>
<dbReference type="InterPro" id="IPR045864">
    <property type="entry name" value="aa-tRNA-synth_II/BPL/LPL"/>
</dbReference>
<keyword evidence="6 13" id="KW-0479">Metal-binding</keyword>
<evidence type="ECO:0000313" key="15">
    <source>
        <dbReference type="EMBL" id="CCM63760.1"/>
    </source>
</evidence>
<evidence type="ECO:0000256" key="9">
    <source>
        <dbReference type="ARBA" id="ARBA00022842"/>
    </source>
</evidence>
<dbReference type="InterPro" id="IPR022911">
    <property type="entry name" value="Phe_tRNA_ligase_alpha1_bac"/>
</dbReference>
<dbReference type="CDD" id="cd00496">
    <property type="entry name" value="PheRS_alpha_core"/>
    <property type="match status" value="1"/>
</dbReference>
<dbReference type="InterPro" id="IPR002319">
    <property type="entry name" value="Phenylalanyl-tRNA_Synthase"/>
</dbReference>
<name>R4YZB9_9ACTN</name>
<dbReference type="GO" id="GO:0006432">
    <property type="term" value="P:phenylalanyl-tRNA aminoacylation"/>
    <property type="evidence" value="ECO:0007669"/>
    <property type="project" value="UniProtKB-UniRule"/>
</dbReference>
<evidence type="ECO:0000256" key="11">
    <source>
        <dbReference type="ARBA" id="ARBA00023146"/>
    </source>
</evidence>
<keyword evidence="10 13" id="KW-0648">Protein biosynthesis</keyword>
<dbReference type="GO" id="GO:0005737">
    <property type="term" value="C:cytoplasm"/>
    <property type="evidence" value="ECO:0007669"/>
    <property type="project" value="UniProtKB-SubCell"/>
</dbReference>
<dbReference type="eggNOG" id="COG0016">
    <property type="taxonomic scope" value="Bacteria"/>
</dbReference>
<keyword evidence="7 13" id="KW-0547">Nucleotide-binding</keyword>
<reference evidence="15 16" key="1">
    <citation type="journal article" date="2013" name="ISME J.">
        <title>Metabolic model for the filamentous 'Candidatus Microthrix parvicella' based on genomic and metagenomic analyses.</title>
        <authorList>
            <person name="Jon McIlroy S."/>
            <person name="Kristiansen R."/>
            <person name="Albertsen M."/>
            <person name="Michael Karst S."/>
            <person name="Rossetti S."/>
            <person name="Lund Nielsen J."/>
            <person name="Tandoi V."/>
            <person name="James Seviour R."/>
            <person name="Nielsen P.H."/>
        </authorList>
    </citation>
    <scope>NUCLEOTIDE SEQUENCE [LARGE SCALE GENOMIC DNA]</scope>
    <source>
        <strain evidence="15 16">RN1</strain>
    </source>
</reference>
<dbReference type="OrthoDB" id="9800719at2"/>
<dbReference type="InterPro" id="IPR004188">
    <property type="entry name" value="Phe-tRNA_ligase_II_N"/>
</dbReference>
<dbReference type="Pfam" id="PF01409">
    <property type="entry name" value="tRNA-synt_2d"/>
    <property type="match status" value="1"/>
</dbReference>
<keyword evidence="9 13" id="KW-0460">Magnesium</keyword>
<comment type="subunit">
    <text evidence="3 13">Tetramer of two alpha and two beta subunits.</text>
</comment>
<evidence type="ECO:0000256" key="8">
    <source>
        <dbReference type="ARBA" id="ARBA00022840"/>
    </source>
</evidence>
<evidence type="ECO:0000256" key="1">
    <source>
        <dbReference type="ARBA" id="ARBA00004496"/>
    </source>
</evidence>
<dbReference type="SUPFAM" id="SSF55681">
    <property type="entry name" value="Class II aaRS and biotin synthetases"/>
    <property type="match status" value="1"/>
</dbReference>
<dbReference type="InterPro" id="IPR006195">
    <property type="entry name" value="aa-tRNA-synth_II"/>
</dbReference>
<organism evidence="15 16">
    <name type="scientific">Candidatus Neomicrothrix parvicella RN1</name>
    <dbReference type="NCBI Taxonomy" id="1229780"/>
    <lineage>
        <taxon>Bacteria</taxon>
        <taxon>Bacillati</taxon>
        <taxon>Actinomycetota</taxon>
        <taxon>Acidimicrobiia</taxon>
        <taxon>Acidimicrobiales</taxon>
        <taxon>Microthrixaceae</taxon>
        <taxon>Candidatus Neomicrothrix</taxon>
    </lineage>
</organism>
<dbReference type="EC" id="6.1.1.20" evidence="13"/>